<evidence type="ECO:0000256" key="1">
    <source>
        <dbReference type="ARBA" id="ARBA00004173"/>
    </source>
</evidence>
<dbReference type="PANTHER" id="PTHR45717:SF15">
    <property type="entry name" value="AGL218WP"/>
    <property type="match status" value="1"/>
</dbReference>
<evidence type="ECO:0000313" key="12">
    <source>
        <dbReference type="RefSeq" id="XP_031383873.1"/>
    </source>
</evidence>
<dbReference type="Pfam" id="PF17177">
    <property type="entry name" value="PPR_long"/>
    <property type="match status" value="1"/>
</dbReference>
<feature type="repeat" description="PPR" evidence="6">
    <location>
        <begin position="528"/>
        <end position="562"/>
    </location>
</feature>
<keyword evidence="5" id="KW-0496">Mitochondrion</keyword>
<feature type="region of interest" description="Disordered" evidence="7">
    <location>
        <begin position="112"/>
        <end position="136"/>
    </location>
</feature>
<feature type="repeat" description="PPR" evidence="6">
    <location>
        <begin position="251"/>
        <end position="285"/>
    </location>
</feature>
<proteinExistence type="inferred from homology"/>
<dbReference type="InterPro" id="IPR011990">
    <property type="entry name" value="TPR-like_helical_dom_sf"/>
</dbReference>
<reference evidence="11" key="3">
    <citation type="journal article" date="2020" name="Plant Biotechnol. J.">
        <title>The pomegranate (Punica granatum L.) draft genome dissects genetic divergence between soft- and hard-seeded cultivars.</title>
        <authorList>
            <person name="Luo X."/>
            <person name="Li H."/>
            <person name="Wu Z."/>
            <person name="Yao W."/>
            <person name="Zhao P."/>
            <person name="Cao D."/>
            <person name="Yu H."/>
            <person name="Li K."/>
            <person name="Poudel K."/>
            <person name="Zhao D."/>
            <person name="Zhang F."/>
            <person name="Xia X."/>
            <person name="Chen L."/>
            <person name="Wang Q."/>
            <person name="Jing D."/>
            <person name="Cao S."/>
        </authorList>
    </citation>
    <scope>NUCLEOTIDE SEQUENCE [LARGE SCALE GENOMIC DNA]</scope>
</reference>
<dbReference type="Proteomes" id="UP000515151">
    <property type="component" value="Chromosome 1"/>
</dbReference>
<evidence type="ECO:0000313" key="11">
    <source>
        <dbReference type="Proteomes" id="UP000515151"/>
    </source>
</evidence>
<organism evidence="9 10">
    <name type="scientific">Punica granatum</name>
    <name type="common">Pomegranate</name>
    <dbReference type="NCBI Taxonomy" id="22663"/>
    <lineage>
        <taxon>Eukaryota</taxon>
        <taxon>Viridiplantae</taxon>
        <taxon>Streptophyta</taxon>
        <taxon>Embryophyta</taxon>
        <taxon>Tracheophyta</taxon>
        <taxon>Spermatophyta</taxon>
        <taxon>Magnoliopsida</taxon>
        <taxon>eudicotyledons</taxon>
        <taxon>Gunneridae</taxon>
        <taxon>Pentapetalae</taxon>
        <taxon>rosids</taxon>
        <taxon>malvids</taxon>
        <taxon>Myrtales</taxon>
        <taxon>Lythraceae</taxon>
        <taxon>Punica</taxon>
    </lineage>
</organism>
<comment type="similarity">
    <text evidence="2">Belongs to the PPR family. P subfamily.</text>
</comment>
<dbReference type="InterPro" id="IPR033443">
    <property type="entry name" value="PROP1-like_PPR_dom"/>
</dbReference>
<dbReference type="EMBL" id="MTKT01001276">
    <property type="protein sequence ID" value="OWM85482.1"/>
    <property type="molecule type" value="Genomic_DNA"/>
</dbReference>
<evidence type="ECO:0000256" key="5">
    <source>
        <dbReference type="ARBA" id="ARBA00023128"/>
    </source>
</evidence>
<comment type="subcellular location">
    <subcellularLocation>
        <location evidence="1">Mitochondrion</location>
    </subcellularLocation>
</comment>
<dbReference type="GO" id="GO:0003729">
    <property type="term" value="F:mRNA binding"/>
    <property type="evidence" value="ECO:0007669"/>
    <property type="project" value="UniProtKB-ARBA"/>
</dbReference>
<dbReference type="GeneID" id="116197770"/>
<dbReference type="OrthoDB" id="739241at2759"/>
<reference evidence="9" key="2">
    <citation type="submission" date="2017-06" db="EMBL/GenBank/DDBJ databases">
        <title>The pomegranate genome and the genomics of punicalagin biosynthesis.</title>
        <authorList>
            <person name="Xu C."/>
        </authorList>
    </citation>
    <scope>NUCLEOTIDE SEQUENCE [LARGE SCALE GENOMIC DNA]</scope>
    <source>
        <tissue evidence="9">Fresh leaf</tissue>
    </source>
</reference>
<evidence type="ECO:0000256" key="3">
    <source>
        <dbReference type="ARBA" id="ARBA00022737"/>
    </source>
</evidence>
<evidence type="ECO:0000256" key="2">
    <source>
        <dbReference type="ARBA" id="ARBA00007626"/>
    </source>
</evidence>
<keyword evidence="4" id="KW-0809">Transit peptide</keyword>
<dbReference type="AlphaFoldDB" id="A0A218XMG2"/>
<gene>
    <name evidence="12" type="primary">LOC116197770</name>
    <name evidence="9" type="ORF">CDL15_Pgr019106</name>
</gene>
<dbReference type="Pfam" id="PF01535">
    <property type="entry name" value="PPR"/>
    <property type="match status" value="1"/>
</dbReference>
<accession>A0A218XMG2</accession>
<name>A0A218XMG2_PUNGR</name>
<protein>
    <submittedName>
        <fullName evidence="12">Pentatricopeptide repeat-containing protein At1g80270, mitochondrial-like</fullName>
    </submittedName>
</protein>
<dbReference type="Proteomes" id="UP000197138">
    <property type="component" value="Unassembled WGS sequence"/>
</dbReference>
<dbReference type="PANTHER" id="PTHR45717">
    <property type="entry name" value="OS12G0527900 PROTEIN"/>
    <property type="match status" value="1"/>
</dbReference>
<dbReference type="FunFam" id="1.25.40.10:FF:000394">
    <property type="entry name" value="Pentatricopeptide repeat-containing protein, mitochondrial"/>
    <property type="match status" value="1"/>
</dbReference>
<dbReference type="RefSeq" id="XP_031383873.1">
    <property type="nucleotide sequence ID" value="XM_031528013.1"/>
</dbReference>
<dbReference type="PROSITE" id="PS51375">
    <property type="entry name" value="PPR"/>
    <property type="match status" value="2"/>
</dbReference>
<keyword evidence="11" id="KW-1185">Reference proteome</keyword>
<reference evidence="12" key="4">
    <citation type="submission" date="2025-04" db="UniProtKB">
        <authorList>
            <consortium name="RefSeq"/>
        </authorList>
    </citation>
    <scope>IDENTIFICATION</scope>
    <source>
        <tissue evidence="12">Leaf</tissue>
    </source>
</reference>
<evidence type="ECO:0000259" key="8">
    <source>
        <dbReference type="Pfam" id="PF17177"/>
    </source>
</evidence>
<dbReference type="InterPro" id="IPR002885">
    <property type="entry name" value="PPR_rpt"/>
</dbReference>
<dbReference type="GO" id="GO:0005739">
    <property type="term" value="C:mitochondrion"/>
    <property type="evidence" value="ECO:0007669"/>
    <property type="project" value="UniProtKB-SubCell"/>
</dbReference>
<dbReference type="NCBIfam" id="TIGR00756">
    <property type="entry name" value="PPR"/>
    <property type="match status" value="2"/>
</dbReference>
<evidence type="ECO:0000256" key="4">
    <source>
        <dbReference type="ARBA" id="ARBA00022946"/>
    </source>
</evidence>
<evidence type="ECO:0000313" key="9">
    <source>
        <dbReference type="EMBL" id="OWM85482.1"/>
    </source>
</evidence>
<keyword evidence="3" id="KW-0677">Repeat</keyword>
<reference evidence="10" key="1">
    <citation type="journal article" date="2017" name="Plant J.">
        <title>The pomegranate (Punica granatum L.) genome and the genomics of punicalagin biosynthesis.</title>
        <authorList>
            <person name="Qin G."/>
            <person name="Xu C."/>
            <person name="Ming R."/>
            <person name="Tang H."/>
            <person name="Guyot R."/>
            <person name="Kramer E.M."/>
            <person name="Hu Y."/>
            <person name="Yi X."/>
            <person name="Qi Y."/>
            <person name="Xu X."/>
            <person name="Gao Z."/>
            <person name="Pan H."/>
            <person name="Jian J."/>
            <person name="Tian Y."/>
            <person name="Yue Z."/>
            <person name="Xu Y."/>
        </authorList>
    </citation>
    <scope>NUCLEOTIDE SEQUENCE [LARGE SCALE GENOMIC DNA]</scope>
    <source>
        <strain evidence="10">cv. Dabenzi</strain>
    </source>
</reference>
<evidence type="ECO:0000313" key="10">
    <source>
        <dbReference type="Proteomes" id="UP000197138"/>
    </source>
</evidence>
<feature type="compositionally biased region" description="Acidic residues" evidence="7">
    <location>
        <begin position="124"/>
        <end position="136"/>
    </location>
</feature>
<evidence type="ECO:0000256" key="7">
    <source>
        <dbReference type="SAM" id="MobiDB-lite"/>
    </source>
</evidence>
<dbReference type="Pfam" id="PF13812">
    <property type="entry name" value="PPR_3"/>
    <property type="match status" value="1"/>
</dbReference>
<evidence type="ECO:0000256" key="6">
    <source>
        <dbReference type="PROSITE-ProRule" id="PRU00708"/>
    </source>
</evidence>
<feature type="domain" description="PROP1-like PPR" evidence="8">
    <location>
        <begin position="430"/>
        <end position="575"/>
    </location>
</feature>
<dbReference type="Gene3D" id="1.25.40.10">
    <property type="entry name" value="Tetratricopeptide repeat domain"/>
    <property type="match status" value="2"/>
</dbReference>
<sequence>MWALRRAPNSLKNRSLGVEIARAAGVKCELPNGCVEDKTCILKSHPSFSYGSPSFKRFYLQGNGFSRLSFVKCGFSSQAGAKSSGEEDELEDGFTELETPLDSDAVAESNLNAGKADGSVSEAEISDVDGDEESPENELGFLADKVQDRSGRAQSELFKAIIAAPSVETALEKWVKDEKELSRDDIWLATYNLRRRRMFGRALQLSEWLEKSGKYDLIERDYASRLDLIAKVRGLYKAGAYIEKIPESFRGEVVYRTFLANCVLAGNVKKAEEVFNKMRDLEFPPTAFACNQLLLLYKRHDKKKIADVLLLMEKENVKPTSFTYRLLIDSKGHSNDLEGMDQIVEAMKAEGIELDISTQAILAKHYVAGGQKKKAENVLKDMEGGDLKAHRSACHLLLPLYAELGKVDEVKRVWEVCERSPRANECVAAIEAWGKLKRVEEAEAVFDRMAKTWKKLSATQFSALLKVYANNKMLMKGKDLVKRMADSGCRIGPLTWDTIVKLYVEAGEVERADSILHKAAQQKIMKPMYYTYMTIMNQYSKRGDVHNAEKLFHRMRLSGYTSRITQFQSLLQAYINAKTPAYGMRERMKADNLFPNKAVAAQLVQVDPFKKTPVSDLLD</sequence>